<keyword evidence="2" id="KW-1185">Reference proteome</keyword>
<comment type="caution">
    <text evidence="1">The sequence shown here is derived from an EMBL/GenBank/DDBJ whole genome shotgun (WGS) entry which is preliminary data.</text>
</comment>
<evidence type="ECO:0000313" key="1">
    <source>
        <dbReference type="EMBL" id="GEO02225.1"/>
    </source>
</evidence>
<organism evidence="1 2">
    <name type="scientific">Novosphingobium sediminis</name>
    <dbReference type="NCBI Taxonomy" id="707214"/>
    <lineage>
        <taxon>Bacteria</taxon>
        <taxon>Pseudomonadati</taxon>
        <taxon>Pseudomonadota</taxon>
        <taxon>Alphaproteobacteria</taxon>
        <taxon>Sphingomonadales</taxon>
        <taxon>Sphingomonadaceae</taxon>
        <taxon>Novosphingobium</taxon>
    </lineage>
</organism>
<dbReference type="EMBL" id="BJYR01000040">
    <property type="protein sequence ID" value="GEO02225.1"/>
    <property type="molecule type" value="Genomic_DNA"/>
</dbReference>
<evidence type="ECO:0000313" key="2">
    <source>
        <dbReference type="Proteomes" id="UP000321464"/>
    </source>
</evidence>
<reference evidence="1 2" key="1">
    <citation type="submission" date="2019-07" db="EMBL/GenBank/DDBJ databases">
        <title>Whole genome shotgun sequence of Novosphingobium sediminis NBRC 106119.</title>
        <authorList>
            <person name="Hosoyama A."/>
            <person name="Uohara A."/>
            <person name="Ohji S."/>
            <person name="Ichikawa N."/>
        </authorList>
    </citation>
    <scope>NUCLEOTIDE SEQUENCE [LARGE SCALE GENOMIC DNA]</scope>
    <source>
        <strain evidence="1 2">NBRC 106119</strain>
    </source>
</reference>
<dbReference type="RefSeq" id="WP_170233921.1">
    <property type="nucleotide sequence ID" value="NZ_BJYR01000040.1"/>
</dbReference>
<accession>A0A512AR78</accession>
<protein>
    <submittedName>
        <fullName evidence="1">Uncharacterized protein</fullName>
    </submittedName>
</protein>
<dbReference type="AlphaFoldDB" id="A0A512AR78"/>
<gene>
    <name evidence="1" type="ORF">NSE01_40570</name>
</gene>
<dbReference type="Proteomes" id="UP000321464">
    <property type="component" value="Unassembled WGS sequence"/>
</dbReference>
<sequence length="162" mass="18467">MTKPRKRPDPVYTLRAEIRNVRPSYYIAQDGDRGVTDETIVRLDCVIIEASSKFSPHIGEPIDITLVCERKLWHGPDDQDARPYFLSLSLRKDRRSLAIYSPIDAIWAMPGLIASDSITHVEVDFFEPKRGVADVRNLSLSKVDDMRELEARSGRQRLSTTP</sequence>
<proteinExistence type="predicted"/>
<name>A0A512AR78_9SPHN</name>